<protein>
    <recommendedName>
        <fullName evidence="3">Regulatory protein RecX</fullName>
    </recommendedName>
</protein>
<dbReference type="Pfam" id="PF02631">
    <property type="entry name" value="RecX_HTH2"/>
    <property type="match status" value="1"/>
</dbReference>
<keyword evidence="4" id="KW-0963">Cytoplasm</keyword>
<name>A0ABY8FTB1_9SPHN</name>
<comment type="subcellular location">
    <subcellularLocation>
        <location evidence="1">Cytoplasm</location>
    </subcellularLocation>
</comment>
<dbReference type="InterPro" id="IPR036388">
    <property type="entry name" value="WH-like_DNA-bd_sf"/>
</dbReference>
<dbReference type="InterPro" id="IPR053924">
    <property type="entry name" value="RecX_HTH_2nd"/>
</dbReference>
<sequence length="174" mass="19165">MPKPLDKTSLNGLALSYAARFATSGAKLEAYLVRKIRERGVADGEAPLDPRAVVERLVELKYVDDEAYARAKAGSLLRKGYGGRRVEEALRAAGIDEEVREETRPDESAMREAALAMARKRRFGPFGSEQTDRAKREKQIAAMIRAGHGFDAARALIDADTIEAAEDWVSEAEE</sequence>
<comment type="similarity">
    <text evidence="2">Belongs to the RecX family.</text>
</comment>
<gene>
    <name evidence="6" type="ORF">P7228_04075</name>
</gene>
<dbReference type="RefSeq" id="WP_278016938.1">
    <property type="nucleotide sequence ID" value="NZ_CP121106.1"/>
</dbReference>
<evidence type="ECO:0000256" key="1">
    <source>
        <dbReference type="ARBA" id="ARBA00004496"/>
    </source>
</evidence>
<evidence type="ECO:0000313" key="7">
    <source>
        <dbReference type="Proteomes" id="UP001215827"/>
    </source>
</evidence>
<dbReference type="Proteomes" id="UP001215827">
    <property type="component" value="Chromosome"/>
</dbReference>
<feature type="domain" description="RecX second three-helical" evidence="5">
    <location>
        <begin position="64"/>
        <end position="102"/>
    </location>
</feature>
<dbReference type="Gene3D" id="1.10.10.10">
    <property type="entry name" value="Winged helix-like DNA-binding domain superfamily/Winged helix DNA-binding domain"/>
    <property type="match status" value="1"/>
</dbReference>
<organism evidence="6 7">
    <name type="scientific">Altererythrobacter arenosus</name>
    <dbReference type="NCBI Taxonomy" id="3032592"/>
    <lineage>
        <taxon>Bacteria</taxon>
        <taxon>Pseudomonadati</taxon>
        <taxon>Pseudomonadota</taxon>
        <taxon>Alphaproteobacteria</taxon>
        <taxon>Sphingomonadales</taxon>
        <taxon>Erythrobacteraceae</taxon>
        <taxon>Altererythrobacter</taxon>
    </lineage>
</organism>
<reference evidence="6 7" key="1">
    <citation type="submission" date="2023-03" db="EMBL/GenBank/DDBJ databases">
        <title>Altererythrobacter sp. CAU 1644 isolated from sand.</title>
        <authorList>
            <person name="Kim W."/>
        </authorList>
    </citation>
    <scope>NUCLEOTIDE SEQUENCE [LARGE SCALE GENOMIC DNA]</scope>
    <source>
        <strain evidence="6 7">CAU 1644</strain>
    </source>
</reference>
<proteinExistence type="inferred from homology"/>
<evidence type="ECO:0000256" key="3">
    <source>
        <dbReference type="ARBA" id="ARBA00018111"/>
    </source>
</evidence>
<dbReference type="EMBL" id="CP121106">
    <property type="protein sequence ID" value="WFL78248.1"/>
    <property type="molecule type" value="Genomic_DNA"/>
</dbReference>
<evidence type="ECO:0000256" key="4">
    <source>
        <dbReference type="ARBA" id="ARBA00022490"/>
    </source>
</evidence>
<keyword evidence="7" id="KW-1185">Reference proteome</keyword>
<evidence type="ECO:0000256" key="2">
    <source>
        <dbReference type="ARBA" id="ARBA00009695"/>
    </source>
</evidence>
<evidence type="ECO:0000313" key="6">
    <source>
        <dbReference type="EMBL" id="WFL78248.1"/>
    </source>
</evidence>
<evidence type="ECO:0000259" key="5">
    <source>
        <dbReference type="Pfam" id="PF02631"/>
    </source>
</evidence>
<accession>A0ABY8FTB1</accession>